<organism evidence="6 7">
    <name type="scientific">Dichelobacter nodosus (strain VCS1703A)</name>
    <dbReference type="NCBI Taxonomy" id="246195"/>
    <lineage>
        <taxon>Bacteria</taxon>
        <taxon>Pseudomonadati</taxon>
        <taxon>Pseudomonadota</taxon>
        <taxon>Gammaproteobacteria</taxon>
        <taxon>Cardiobacteriales</taxon>
        <taxon>Cardiobacteriaceae</taxon>
        <taxon>Dichelobacter</taxon>
    </lineage>
</organism>
<accession>A5EY76</accession>
<dbReference type="AlphaFoldDB" id="A5EY76"/>
<dbReference type="SFLD" id="SFLDS00029">
    <property type="entry name" value="Radical_SAM"/>
    <property type="match status" value="1"/>
</dbReference>
<sequence>MYPLHFITEEIVWQEVPNEVSLAFLCSGCPLACKGCHSAYSWAADRGTLLSADYLENRLDRYRDLISCVLFLGGEWEAAALQQLLMICQQRNLKTCLYTGLEMAELSALPVNILPHLTYLKTGRWIESLGGLDCPTTNQRFLDVRTGQNLNYLFQKGVQS</sequence>
<comment type="cofactor">
    <cofactor evidence="1">
        <name>[4Fe-4S] cluster</name>
        <dbReference type="ChEBI" id="CHEBI:49883"/>
    </cofactor>
</comment>
<dbReference type="GO" id="GO:0043365">
    <property type="term" value="F:[formate-C-acetyltransferase]-activating enzyme activity"/>
    <property type="evidence" value="ECO:0007669"/>
    <property type="project" value="UniProtKB-EC"/>
</dbReference>
<evidence type="ECO:0000256" key="5">
    <source>
        <dbReference type="ARBA" id="ARBA00023014"/>
    </source>
</evidence>
<proteinExistence type="predicted"/>
<keyword evidence="7" id="KW-1185">Reference proteome</keyword>
<dbReference type="InterPro" id="IPR007197">
    <property type="entry name" value="rSAM"/>
</dbReference>
<gene>
    <name evidence="6" type="primary">nrdG</name>
    <name evidence="6" type="ordered locus">DNO_0911</name>
</gene>
<dbReference type="Proteomes" id="UP000000248">
    <property type="component" value="Chromosome"/>
</dbReference>
<dbReference type="NCBIfam" id="TIGR02826">
    <property type="entry name" value="RNR_activ_nrdG3"/>
    <property type="match status" value="1"/>
</dbReference>
<dbReference type="KEGG" id="dno:DNO_0911"/>
<dbReference type="InterPro" id="IPR014191">
    <property type="entry name" value="Anaer_RNR_activator"/>
</dbReference>
<evidence type="ECO:0000313" key="7">
    <source>
        <dbReference type="Proteomes" id="UP000000248"/>
    </source>
</evidence>
<dbReference type="GO" id="GO:0051536">
    <property type="term" value="F:iron-sulfur cluster binding"/>
    <property type="evidence" value="ECO:0007669"/>
    <property type="project" value="UniProtKB-KW"/>
</dbReference>
<evidence type="ECO:0000256" key="1">
    <source>
        <dbReference type="ARBA" id="ARBA00001966"/>
    </source>
</evidence>
<evidence type="ECO:0000313" key="6">
    <source>
        <dbReference type="EMBL" id="ABQ14247.1"/>
    </source>
</evidence>
<protein>
    <submittedName>
        <fullName evidence="6">Anaerobic ribonucleoside-triphosphate reductase activating protein</fullName>
        <ecNumber evidence="6">1.97.1.4</ecNumber>
    </submittedName>
</protein>
<evidence type="ECO:0000256" key="4">
    <source>
        <dbReference type="ARBA" id="ARBA00023004"/>
    </source>
</evidence>
<dbReference type="EMBL" id="CP000513">
    <property type="protein sequence ID" value="ABQ14247.1"/>
    <property type="molecule type" value="Genomic_DNA"/>
</dbReference>
<evidence type="ECO:0000256" key="2">
    <source>
        <dbReference type="ARBA" id="ARBA00022691"/>
    </source>
</evidence>
<dbReference type="HOGENOM" id="CLU_115310_0_0_6"/>
<dbReference type="GO" id="GO:0046872">
    <property type="term" value="F:metal ion binding"/>
    <property type="evidence" value="ECO:0007669"/>
    <property type="project" value="UniProtKB-KW"/>
</dbReference>
<dbReference type="InterPro" id="IPR013785">
    <property type="entry name" value="Aldolase_TIM"/>
</dbReference>
<dbReference type="RefSeq" id="WP_012031227.1">
    <property type="nucleotide sequence ID" value="NC_009446.1"/>
</dbReference>
<keyword evidence="4" id="KW-0408">Iron</keyword>
<dbReference type="SUPFAM" id="SSF102114">
    <property type="entry name" value="Radical SAM enzymes"/>
    <property type="match status" value="1"/>
</dbReference>
<keyword evidence="3" id="KW-0479">Metal-binding</keyword>
<dbReference type="Pfam" id="PF13353">
    <property type="entry name" value="Fer4_12"/>
    <property type="match status" value="1"/>
</dbReference>
<keyword evidence="2" id="KW-0949">S-adenosyl-L-methionine</keyword>
<reference evidence="6 7" key="1">
    <citation type="journal article" date="2007" name="Nat. Biotechnol.">
        <title>Genome sequence and identification of candidate vaccine antigens from the animal pathogen Dichelobacter nodosus.</title>
        <authorList>
            <person name="Myers G.S."/>
            <person name="Parker D."/>
            <person name="Al-Hasani K."/>
            <person name="Kennan R.M."/>
            <person name="Seemann T."/>
            <person name="Ren Q."/>
            <person name="Badger J.H."/>
            <person name="Selengut J.D."/>
            <person name="Deboy R.T."/>
            <person name="Tettelin H."/>
            <person name="Boyce J.D."/>
            <person name="McCarl V.P."/>
            <person name="Han X."/>
            <person name="Nelson W.C."/>
            <person name="Madupu R."/>
            <person name="Mohamoud Y."/>
            <person name="Holley T."/>
            <person name="Fedorova N."/>
            <person name="Khouri H."/>
            <person name="Bottomley S.P."/>
            <person name="Whittington R.J."/>
            <person name="Adler B."/>
            <person name="Songer J.G."/>
            <person name="Rood J.I."/>
            <person name="Paulsen I.T."/>
        </authorList>
    </citation>
    <scope>NUCLEOTIDE SEQUENCE [LARGE SCALE GENOMIC DNA]</scope>
    <source>
        <strain evidence="6 7">VCS1703A</strain>
    </source>
</reference>
<name>A5EY76_DICNV</name>
<keyword evidence="5" id="KW-0411">Iron-sulfur</keyword>
<dbReference type="Gene3D" id="3.20.20.70">
    <property type="entry name" value="Aldolase class I"/>
    <property type="match status" value="1"/>
</dbReference>
<dbReference type="STRING" id="246195.DNO_0911"/>
<dbReference type="OrthoDB" id="9782387at2"/>
<dbReference type="EC" id="1.97.1.4" evidence="6"/>
<dbReference type="InterPro" id="IPR058240">
    <property type="entry name" value="rSAM_sf"/>
</dbReference>
<keyword evidence="6" id="KW-0560">Oxidoreductase</keyword>
<dbReference type="eggNOG" id="COG1180">
    <property type="taxonomic scope" value="Bacteria"/>
</dbReference>
<evidence type="ECO:0000256" key="3">
    <source>
        <dbReference type="ARBA" id="ARBA00022723"/>
    </source>
</evidence>